<dbReference type="Gene3D" id="1.20.1050.10">
    <property type="match status" value="1"/>
</dbReference>
<evidence type="ECO:0000313" key="11">
    <source>
        <dbReference type="EMBL" id="CAF0753520.1"/>
    </source>
</evidence>
<proteinExistence type="inferred from homology"/>
<dbReference type="GO" id="GO:0015031">
    <property type="term" value="P:protein transport"/>
    <property type="evidence" value="ECO:0007669"/>
    <property type="project" value="UniProtKB-KW"/>
</dbReference>
<comment type="similarity">
    <text evidence="2">Belongs to the metaxin family.</text>
</comment>
<accession>A0A815FMF9</accession>
<evidence type="ECO:0008006" key="14">
    <source>
        <dbReference type="Google" id="ProtNLM"/>
    </source>
</evidence>
<dbReference type="GO" id="GO:0007005">
    <property type="term" value="P:mitochondrion organization"/>
    <property type="evidence" value="ECO:0007669"/>
    <property type="project" value="TreeGrafter"/>
</dbReference>
<evidence type="ECO:0000256" key="4">
    <source>
        <dbReference type="ARBA" id="ARBA00022787"/>
    </source>
</evidence>
<dbReference type="InterPro" id="IPR036282">
    <property type="entry name" value="Glutathione-S-Trfase_C_sf"/>
</dbReference>
<keyword evidence="8" id="KW-0812">Transmembrane</keyword>
<evidence type="ECO:0000259" key="10">
    <source>
        <dbReference type="Pfam" id="PF17171"/>
    </source>
</evidence>
<sequence>MSSPITTESKLAFTSLRIWPAYGALPSFDPECLCVLAHLAFSRLNVHIKSNLSRFIFAKERLPLLLGDNDKISLAVGYEAIVDHCRKSHIDIDEQSSVDVADLLALNALIKSTFVPAVLDTFWLDDTYRSSIINVYARPLGGFPLAFIYGKQTTEKIKDQFNITYGDKNFEQTRKMIFEKGKKAIDHLTSVLGKKPFLFGASPTSVDAYVFGYLAPLIHGPASNSGLARYASGRQNLRDFVDRILTVYLGDLARDSSPSEPVSTTVPAMPKEDRLRDKIAVIGVGILTMCAYAYFSGLIRIEINQVE</sequence>
<dbReference type="OrthoDB" id="5835136at2759"/>
<name>A0A815FMF9_ADIRI</name>
<protein>
    <recommendedName>
        <fullName evidence="14">Metaxin</fullName>
    </recommendedName>
</protein>
<keyword evidence="7 8" id="KW-0472">Membrane</keyword>
<evidence type="ECO:0000259" key="9">
    <source>
        <dbReference type="Pfam" id="PF10568"/>
    </source>
</evidence>
<dbReference type="Pfam" id="PF17171">
    <property type="entry name" value="GST_C_6"/>
    <property type="match status" value="1"/>
</dbReference>
<keyword evidence="8" id="KW-1133">Transmembrane helix</keyword>
<dbReference type="EMBL" id="CAJNOR010002633">
    <property type="protein sequence ID" value="CAF1320934.1"/>
    <property type="molecule type" value="Genomic_DNA"/>
</dbReference>
<gene>
    <name evidence="11" type="ORF">EDS130_LOCUS2411</name>
    <name evidence="12" type="ORF">XAT740_LOCUS29908</name>
</gene>
<dbReference type="InterPro" id="IPR033468">
    <property type="entry name" value="Metaxin_GST"/>
</dbReference>
<evidence type="ECO:0000256" key="3">
    <source>
        <dbReference type="ARBA" id="ARBA00022448"/>
    </source>
</evidence>
<keyword evidence="13" id="KW-1185">Reference proteome</keyword>
<dbReference type="SUPFAM" id="SSF47616">
    <property type="entry name" value="GST C-terminal domain-like"/>
    <property type="match status" value="1"/>
</dbReference>
<dbReference type="InterPro" id="IPR050931">
    <property type="entry name" value="Mito_Protein_Transport_Metaxin"/>
</dbReference>
<dbReference type="Pfam" id="PF10568">
    <property type="entry name" value="Tom37"/>
    <property type="match status" value="1"/>
</dbReference>
<keyword evidence="3" id="KW-0813">Transport</keyword>
<dbReference type="EMBL" id="CAJNOJ010000006">
    <property type="protein sequence ID" value="CAF0753520.1"/>
    <property type="molecule type" value="Genomic_DNA"/>
</dbReference>
<dbReference type="Proteomes" id="UP000663828">
    <property type="component" value="Unassembled WGS sequence"/>
</dbReference>
<feature type="domain" description="Metaxin glutathione S-transferase" evidence="10">
    <location>
        <begin position="181"/>
        <end position="244"/>
    </location>
</feature>
<dbReference type="InterPro" id="IPR019564">
    <property type="entry name" value="Sam37/metaxin_N"/>
</dbReference>
<evidence type="ECO:0000256" key="2">
    <source>
        <dbReference type="ARBA" id="ARBA00009170"/>
    </source>
</evidence>
<evidence type="ECO:0000256" key="1">
    <source>
        <dbReference type="ARBA" id="ARBA00004294"/>
    </source>
</evidence>
<keyword evidence="5" id="KW-0653">Protein transport</keyword>
<keyword evidence="4" id="KW-1000">Mitochondrion outer membrane</keyword>
<evidence type="ECO:0000313" key="12">
    <source>
        <dbReference type="EMBL" id="CAF1320934.1"/>
    </source>
</evidence>
<organism evidence="12 13">
    <name type="scientific">Adineta ricciae</name>
    <name type="common">Rotifer</name>
    <dbReference type="NCBI Taxonomy" id="249248"/>
    <lineage>
        <taxon>Eukaryota</taxon>
        <taxon>Metazoa</taxon>
        <taxon>Spiralia</taxon>
        <taxon>Gnathifera</taxon>
        <taxon>Rotifera</taxon>
        <taxon>Eurotatoria</taxon>
        <taxon>Bdelloidea</taxon>
        <taxon>Adinetida</taxon>
        <taxon>Adinetidae</taxon>
        <taxon>Adineta</taxon>
    </lineage>
</organism>
<feature type="transmembrane region" description="Helical" evidence="8">
    <location>
        <begin position="279"/>
        <end position="301"/>
    </location>
</feature>
<reference evidence="12" key="1">
    <citation type="submission" date="2021-02" db="EMBL/GenBank/DDBJ databases">
        <authorList>
            <person name="Nowell W R."/>
        </authorList>
    </citation>
    <scope>NUCLEOTIDE SEQUENCE</scope>
</reference>
<dbReference type="Proteomes" id="UP000663852">
    <property type="component" value="Unassembled WGS sequence"/>
</dbReference>
<keyword evidence="6" id="KW-0496">Mitochondrion</keyword>
<dbReference type="PANTHER" id="PTHR12289">
    <property type="entry name" value="METAXIN RELATED"/>
    <property type="match status" value="1"/>
</dbReference>
<feature type="domain" description="Mitochondrial outer membrane transport complex Sam37/metaxin N-terminal" evidence="9">
    <location>
        <begin position="32"/>
        <end position="151"/>
    </location>
</feature>
<evidence type="ECO:0000256" key="5">
    <source>
        <dbReference type="ARBA" id="ARBA00022927"/>
    </source>
</evidence>
<evidence type="ECO:0000313" key="13">
    <source>
        <dbReference type="Proteomes" id="UP000663828"/>
    </source>
</evidence>
<comment type="caution">
    <text evidence="12">The sequence shown here is derived from an EMBL/GenBank/DDBJ whole genome shotgun (WGS) entry which is preliminary data.</text>
</comment>
<evidence type="ECO:0000256" key="8">
    <source>
        <dbReference type="SAM" id="Phobius"/>
    </source>
</evidence>
<dbReference type="AlphaFoldDB" id="A0A815FMF9"/>
<evidence type="ECO:0000256" key="6">
    <source>
        <dbReference type="ARBA" id="ARBA00023128"/>
    </source>
</evidence>
<evidence type="ECO:0000256" key="7">
    <source>
        <dbReference type="ARBA" id="ARBA00023136"/>
    </source>
</evidence>
<dbReference type="GO" id="GO:0001401">
    <property type="term" value="C:SAM complex"/>
    <property type="evidence" value="ECO:0007669"/>
    <property type="project" value="InterPro"/>
</dbReference>
<comment type="subcellular location">
    <subcellularLocation>
        <location evidence="1">Mitochondrion outer membrane</location>
    </subcellularLocation>
</comment>
<dbReference type="PANTHER" id="PTHR12289:SF41">
    <property type="entry name" value="FAILED AXON CONNECTIONS-RELATED"/>
    <property type="match status" value="1"/>
</dbReference>